<gene>
    <name evidence="2" type="ORF">BV898_19624</name>
</gene>
<evidence type="ECO:0000313" key="2">
    <source>
        <dbReference type="EMBL" id="OWA55236.1"/>
    </source>
</evidence>
<name>A0A9X6RPY6_HYPEX</name>
<feature type="non-terminal residue" evidence="2">
    <location>
        <position position="1"/>
    </location>
</feature>
<accession>A0A9X6RPY6</accession>
<keyword evidence="3" id="KW-1185">Reference proteome</keyword>
<dbReference type="Proteomes" id="UP000192578">
    <property type="component" value="Unassembled WGS sequence"/>
</dbReference>
<sequence>MNCGTRRHFLLNRGLTKSVPLITGLTFTFFFHYSQRNLFAWLAYVVSALHLVSVFFIRRQPHEQELLRKERWLRLRSVFVNVACVIVRPHNMPLIAL</sequence>
<keyword evidence="1" id="KW-1133">Transmembrane helix</keyword>
<evidence type="ECO:0000313" key="3">
    <source>
        <dbReference type="Proteomes" id="UP000192578"/>
    </source>
</evidence>
<comment type="caution">
    <text evidence="2">The sequence shown here is derived from an EMBL/GenBank/DDBJ whole genome shotgun (WGS) entry which is preliminary data.</text>
</comment>
<keyword evidence="1" id="KW-0472">Membrane</keyword>
<dbReference type="AlphaFoldDB" id="A0A9X6RPY6"/>
<dbReference type="EMBL" id="MTYJ01000596">
    <property type="protein sequence ID" value="OWA55236.1"/>
    <property type="molecule type" value="Genomic_DNA"/>
</dbReference>
<keyword evidence="1" id="KW-0812">Transmembrane</keyword>
<reference evidence="3" key="1">
    <citation type="submission" date="2017-01" db="EMBL/GenBank/DDBJ databases">
        <title>Comparative genomics of anhydrobiosis in the tardigrade Hypsibius dujardini.</title>
        <authorList>
            <person name="Yoshida Y."/>
            <person name="Koutsovoulos G."/>
            <person name="Laetsch D."/>
            <person name="Stevens L."/>
            <person name="Kumar S."/>
            <person name="Horikawa D."/>
            <person name="Ishino K."/>
            <person name="Komine S."/>
            <person name="Tomita M."/>
            <person name="Blaxter M."/>
            <person name="Arakawa K."/>
        </authorList>
    </citation>
    <scope>NUCLEOTIDE SEQUENCE [LARGE SCALE GENOMIC DNA]</scope>
    <source>
        <strain evidence="3">Z151</strain>
    </source>
</reference>
<protein>
    <submittedName>
        <fullName evidence="2">Uncharacterized protein</fullName>
    </submittedName>
</protein>
<proteinExistence type="predicted"/>
<evidence type="ECO:0000256" key="1">
    <source>
        <dbReference type="SAM" id="Phobius"/>
    </source>
</evidence>
<organism evidence="2 3">
    <name type="scientific">Hypsibius exemplaris</name>
    <name type="common">Freshwater tardigrade</name>
    <dbReference type="NCBI Taxonomy" id="2072580"/>
    <lineage>
        <taxon>Eukaryota</taxon>
        <taxon>Metazoa</taxon>
        <taxon>Ecdysozoa</taxon>
        <taxon>Tardigrada</taxon>
        <taxon>Eutardigrada</taxon>
        <taxon>Parachela</taxon>
        <taxon>Hypsibioidea</taxon>
        <taxon>Hypsibiidae</taxon>
        <taxon>Hypsibius</taxon>
    </lineage>
</organism>
<feature type="transmembrane region" description="Helical" evidence="1">
    <location>
        <begin position="15"/>
        <end position="33"/>
    </location>
</feature>
<feature type="transmembrane region" description="Helical" evidence="1">
    <location>
        <begin position="39"/>
        <end position="57"/>
    </location>
</feature>